<protein>
    <submittedName>
        <fullName evidence="2">Amidase</fullName>
    </submittedName>
</protein>
<evidence type="ECO:0000259" key="1">
    <source>
        <dbReference type="Pfam" id="PF01425"/>
    </source>
</evidence>
<dbReference type="SUPFAM" id="SSF75304">
    <property type="entry name" value="Amidase signature (AS) enzymes"/>
    <property type="match status" value="1"/>
</dbReference>
<dbReference type="InterPro" id="IPR020556">
    <property type="entry name" value="Amidase_CS"/>
</dbReference>
<accession>A0ABX0Y7D0</accession>
<evidence type="ECO:0000313" key="2">
    <source>
        <dbReference type="EMBL" id="NJC74017.1"/>
    </source>
</evidence>
<evidence type="ECO:0000313" key="3">
    <source>
        <dbReference type="Proteomes" id="UP000722989"/>
    </source>
</evidence>
<dbReference type="InterPro" id="IPR036928">
    <property type="entry name" value="AS_sf"/>
</dbReference>
<dbReference type="PANTHER" id="PTHR43372:SF4">
    <property type="entry name" value="FATTY-ACID AMIDE HYDROLASE 2"/>
    <property type="match status" value="1"/>
</dbReference>
<dbReference type="Pfam" id="PF01425">
    <property type="entry name" value="Amidase"/>
    <property type="match status" value="1"/>
</dbReference>
<dbReference type="InterPro" id="IPR023631">
    <property type="entry name" value="Amidase_dom"/>
</dbReference>
<name>A0ABX0Y7D0_9ACTN</name>
<feature type="domain" description="Amidase" evidence="1">
    <location>
        <begin position="19"/>
        <end position="456"/>
    </location>
</feature>
<dbReference type="PROSITE" id="PS00571">
    <property type="entry name" value="AMIDASES"/>
    <property type="match status" value="1"/>
</dbReference>
<comment type="caution">
    <text evidence="2">The sequence shown here is derived from an EMBL/GenBank/DDBJ whole genome shotgun (WGS) entry which is preliminary data.</text>
</comment>
<dbReference type="Proteomes" id="UP000722989">
    <property type="component" value="Unassembled WGS sequence"/>
</dbReference>
<dbReference type="PANTHER" id="PTHR43372">
    <property type="entry name" value="FATTY-ACID AMIDE HYDROLASE"/>
    <property type="match status" value="1"/>
</dbReference>
<dbReference type="EMBL" id="JAATVY010000042">
    <property type="protein sequence ID" value="NJC74017.1"/>
    <property type="molecule type" value="Genomic_DNA"/>
</dbReference>
<sequence>MSATALAAAIRQRRISASDVVEEHIAAVQRVNPRLNAVVADRFDAARAEARAADARVAAASSGEPLPPLLGVPCTVKEAVAFAGLPNSAGVVARGGVPAGSTAPAAQRLVEAGAIVLGATNTSEMCLWVESENRLYGRTRNPYDPARTAGGSSGGEGAAIGSGASPFGLGSDIGGSIRIPAFCCGVFGHKPSRGLVPTTGSWPPCDDGNRPLFAHGPLARRAEDLMPLLRILAGPDGVDPLAAGSGAGGAAHLGDPADVSLRGLPVLLIDECWPLIASDDMLWARERAAGALAAAGARVQRRRMPRLRRAVESYVTTLARTSGIGARDVLFAAGAHDVDWRALLRRGGPHTVATRLLLVAEQAHARLPRRWAERLIEAGECIAAELSAAIGDGVLLEPTLATTAPRHGRTVGRPWWLAHVVPFNLAGVPVTQTPLGLDPHGLPLGVQVAAGHGRDHVSIAVALELERIFGGWTPPPAPPTTVRTDELVRVLG</sequence>
<dbReference type="Gene3D" id="3.90.1300.10">
    <property type="entry name" value="Amidase signature (AS) domain"/>
    <property type="match status" value="1"/>
</dbReference>
<dbReference type="InterPro" id="IPR052739">
    <property type="entry name" value="FAAH2"/>
</dbReference>
<organism evidence="2 3">
    <name type="scientific">Planosporangium thailandense</name>
    <dbReference type="NCBI Taxonomy" id="765197"/>
    <lineage>
        <taxon>Bacteria</taxon>
        <taxon>Bacillati</taxon>
        <taxon>Actinomycetota</taxon>
        <taxon>Actinomycetes</taxon>
        <taxon>Micromonosporales</taxon>
        <taxon>Micromonosporaceae</taxon>
        <taxon>Planosporangium</taxon>
    </lineage>
</organism>
<keyword evidence="3" id="KW-1185">Reference proteome</keyword>
<gene>
    <name evidence="2" type="ORF">HC031_30530</name>
</gene>
<proteinExistence type="predicted"/>
<reference evidence="2 3" key="1">
    <citation type="submission" date="2020-03" db="EMBL/GenBank/DDBJ databases">
        <title>WGS of the type strain of Planosporangium spp.</title>
        <authorList>
            <person name="Thawai C."/>
        </authorList>
    </citation>
    <scope>NUCLEOTIDE SEQUENCE [LARGE SCALE GENOMIC DNA]</scope>
    <source>
        <strain evidence="2 3">TBRC 5610</strain>
    </source>
</reference>